<dbReference type="AlphaFoldDB" id="A0A6J5E4R4"/>
<keyword evidence="1" id="KW-0805">Transcription regulation</keyword>
<accession>A0A6J5E4R4</accession>
<dbReference type="SUPFAM" id="SSF46689">
    <property type="entry name" value="Homeodomain-like"/>
    <property type="match status" value="1"/>
</dbReference>
<dbReference type="PROSITE" id="PS50977">
    <property type="entry name" value="HTH_TETR_2"/>
    <property type="match status" value="1"/>
</dbReference>
<evidence type="ECO:0000256" key="3">
    <source>
        <dbReference type="ARBA" id="ARBA00023163"/>
    </source>
</evidence>
<name>A0A6J5E4R4_9BURK</name>
<feature type="DNA-binding region" description="H-T-H motif" evidence="4">
    <location>
        <begin position="31"/>
        <end position="50"/>
    </location>
</feature>
<evidence type="ECO:0000256" key="1">
    <source>
        <dbReference type="ARBA" id="ARBA00023015"/>
    </source>
</evidence>
<dbReference type="PANTHER" id="PTHR47506">
    <property type="entry name" value="TRANSCRIPTIONAL REGULATORY PROTEIN"/>
    <property type="match status" value="1"/>
</dbReference>
<keyword evidence="2 4" id="KW-0238">DNA-binding</keyword>
<dbReference type="InterPro" id="IPR036271">
    <property type="entry name" value="Tet_transcr_reg_TetR-rel_C_sf"/>
</dbReference>
<dbReference type="Pfam" id="PF00440">
    <property type="entry name" value="TetR_N"/>
    <property type="match status" value="1"/>
</dbReference>
<dbReference type="SUPFAM" id="SSF48498">
    <property type="entry name" value="Tetracyclin repressor-like, C-terminal domain"/>
    <property type="match status" value="1"/>
</dbReference>
<dbReference type="InterPro" id="IPR001647">
    <property type="entry name" value="HTH_TetR"/>
</dbReference>
<evidence type="ECO:0000256" key="2">
    <source>
        <dbReference type="ARBA" id="ARBA00023125"/>
    </source>
</evidence>
<proteinExistence type="predicted"/>
<keyword evidence="3" id="KW-0804">Transcription</keyword>
<dbReference type="EMBL" id="CADIKF010000028">
    <property type="protein sequence ID" value="CAB3761343.1"/>
    <property type="molecule type" value="Genomic_DNA"/>
</dbReference>
<sequence length="200" mass="22312">MGQDTEIEGKKLEIVKYAFDRFYESGFHATGMEAALAGSGISKRTLYKYFPSKEDLIEAVLRFYSEVVEHQLFGPVENISDPREQILEFFDVRRNTDRMLTRGCLGMKAAQEYAGKHDGIVELGMSANSRGEVRFFELCRRAGFAKPQRLAKQLNLILQGALALSQASNDTAPFLLAKDTASALLEKAPLLQSTSARSKH</sequence>
<evidence type="ECO:0000259" key="5">
    <source>
        <dbReference type="PROSITE" id="PS50977"/>
    </source>
</evidence>
<dbReference type="Gene3D" id="1.10.357.10">
    <property type="entry name" value="Tetracycline Repressor, domain 2"/>
    <property type="match status" value="1"/>
</dbReference>
<gene>
    <name evidence="6" type="ORF">LMG29739_03609</name>
</gene>
<dbReference type="Proteomes" id="UP000494329">
    <property type="component" value="Unassembled WGS sequence"/>
</dbReference>
<dbReference type="PANTHER" id="PTHR47506:SF1">
    <property type="entry name" value="HTH-TYPE TRANSCRIPTIONAL REGULATOR YJDC"/>
    <property type="match status" value="1"/>
</dbReference>
<organism evidence="6 7">
    <name type="scientific">Paraburkholderia solisilvae</name>
    <dbReference type="NCBI Taxonomy" id="624376"/>
    <lineage>
        <taxon>Bacteria</taxon>
        <taxon>Pseudomonadati</taxon>
        <taxon>Pseudomonadota</taxon>
        <taxon>Betaproteobacteria</taxon>
        <taxon>Burkholderiales</taxon>
        <taxon>Burkholderiaceae</taxon>
        <taxon>Paraburkholderia</taxon>
    </lineage>
</organism>
<dbReference type="InterPro" id="IPR009057">
    <property type="entry name" value="Homeodomain-like_sf"/>
</dbReference>
<dbReference type="PRINTS" id="PR00455">
    <property type="entry name" value="HTHTETR"/>
</dbReference>
<evidence type="ECO:0000313" key="7">
    <source>
        <dbReference type="Proteomes" id="UP000494329"/>
    </source>
</evidence>
<protein>
    <recommendedName>
        <fullName evidence="5">HTH tetR-type domain-containing protein</fullName>
    </recommendedName>
</protein>
<reference evidence="6 7" key="1">
    <citation type="submission" date="2020-04" db="EMBL/GenBank/DDBJ databases">
        <authorList>
            <person name="De Canck E."/>
        </authorList>
    </citation>
    <scope>NUCLEOTIDE SEQUENCE [LARGE SCALE GENOMIC DNA]</scope>
    <source>
        <strain evidence="6 7">LMG 29739</strain>
    </source>
</reference>
<feature type="domain" description="HTH tetR-type" evidence="5">
    <location>
        <begin position="8"/>
        <end position="68"/>
    </location>
</feature>
<evidence type="ECO:0000313" key="6">
    <source>
        <dbReference type="EMBL" id="CAB3761343.1"/>
    </source>
</evidence>
<evidence type="ECO:0000256" key="4">
    <source>
        <dbReference type="PROSITE-ProRule" id="PRU00335"/>
    </source>
</evidence>
<dbReference type="RefSeq" id="WP_175112295.1">
    <property type="nucleotide sequence ID" value="NZ_CADIKF010000028.1"/>
</dbReference>
<dbReference type="GO" id="GO:0003677">
    <property type="term" value="F:DNA binding"/>
    <property type="evidence" value="ECO:0007669"/>
    <property type="project" value="UniProtKB-UniRule"/>
</dbReference>
<keyword evidence="7" id="KW-1185">Reference proteome</keyword>